<gene>
    <name evidence="6" type="primary">otsB</name>
    <name evidence="6" type="ORF">FYC77_14155</name>
</gene>
<dbReference type="NCBIfam" id="TIGR01484">
    <property type="entry name" value="HAD-SF-IIB"/>
    <property type="match status" value="1"/>
</dbReference>
<dbReference type="PANTHER" id="PTHR43768:SF3">
    <property type="entry name" value="TREHALOSE 6-PHOSPHATE PHOSPHATASE"/>
    <property type="match status" value="1"/>
</dbReference>
<dbReference type="UniPathway" id="UPA00299"/>
<comment type="pathway">
    <text evidence="1 4">Glycan biosynthesis; trehalose biosynthesis.</text>
</comment>
<dbReference type="InterPro" id="IPR036412">
    <property type="entry name" value="HAD-like_sf"/>
</dbReference>
<dbReference type="GO" id="GO:0005992">
    <property type="term" value="P:trehalose biosynthetic process"/>
    <property type="evidence" value="ECO:0007669"/>
    <property type="project" value="UniProtKB-UniPathway"/>
</dbReference>
<comment type="function">
    <text evidence="4">Removes the phosphate from trehalose 6-phosphate to produce free trehalose.</text>
</comment>
<sequence>MTAETPPRRLEVGLVQIRSALSAASRLLVCLDFDGTLAPIVDDPADATPLDRNEEALETLVAERAVSTAIVSGRALADVRGRVGESDAYAGNHGLELLRNGSLAVHPVASKRATLVGESCSALEAALDSVPGVRIENKRLTATVHTRAVPDPLRPLVRRRTAAVVDRLGGTDLEVSRGKRVLEIGPAIPWGKGNAVELTAADLPPETVVVYVGDDTTDESAFRAVGPDGIGIRVGGEEPSAADWRVRSPTEVASFLTWLGSAGIGLLNGSLEDEETGTIRPPSVQTELPKSSGTADD</sequence>
<dbReference type="RefSeq" id="WP_149082145.1">
    <property type="nucleotide sequence ID" value="NZ_VTAW01000019.1"/>
</dbReference>
<dbReference type="InterPro" id="IPR006379">
    <property type="entry name" value="HAD-SF_hydro_IIB"/>
</dbReference>
<keyword evidence="4" id="KW-0479">Metal-binding</keyword>
<dbReference type="EMBL" id="VTAW01000019">
    <property type="protein sequence ID" value="TYT61348.1"/>
    <property type="molecule type" value="Genomic_DNA"/>
</dbReference>
<comment type="similarity">
    <text evidence="2 4">Belongs to the trehalose phosphatase family.</text>
</comment>
<protein>
    <recommendedName>
        <fullName evidence="4">Trehalose 6-phosphate phosphatase</fullName>
        <ecNumber evidence="4">3.1.3.12</ecNumber>
    </recommendedName>
</protein>
<dbReference type="PANTHER" id="PTHR43768">
    <property type="entry name" value="TREHALOSE 6-PHOSPHATE PHOSPHATASE"/>
    <property type="match status" value="1"/>
</dbReference>
<feature type="region of interest" description="Disordered" evidence="5">
    <location>
        <begin position="272"/>
        <end position="297"/>
    </location>
</feature>
<dbReference type="GO" id="GO:0004805">
    <property type="term" value="F:trehalose-phosphatase activity"/>
    <property type="evidence" value="ECO:0007669"/>
    <property type="project" value="UniProtKB-EC"/>
</dbReference>
<dbReference type="NCBIfam" id="TIGR00685">
    <property type="entry name" value="T6PP"/>
    <property type="match status" value="1"/>
</dbReference>
<comment type="catalytic activity">
    <reaction evidence="4">
        <text>alpha,alpha-trehalose 6-phosphate + H2O = alpha,alpha-trehalose + phosphate</text>
        <dbReference type="Rhea" id="RHEA:23420"/>
        <dbReference type="ChEBI" id="CHEBI:15377"/>
        <dbReference type="ChEBI" id="CHEBI:16551"/>
        <dbReference type="ChEBI" id="CHEBI:43474"/>
        <dbReference type="ChEBI" id="CHEBI:58429"/>
        <dbReference type="EC" id="3.1.3.12"/>
    </reaction>
</comment>
<organism evidence="6 7">
    <name type="scientific">Natrialba swarupiae</name>
    <dbReference type="NCBI Taxonomy" id="2448032"/>
    <lineage>
        <taxon>Archaea</taxon>
        <taxon>Methanobacteriati</taxon>
        <taxon>Methanobacteriota</taxon>
        <taxon>Stenosarchaea group</taxon>
        <taxon>Halobacteria</taxon>
        <taxon>Halobacteriales</taxon>
        <taxon>Natrialbaceae</taxon>
        <taxon>Natrialba</taxon>
    </lineage>
</organism>
<dbReference type="Gene3D" id="3.40.50.1000">
    <property type="entry name" value="HAD superfamily/HAD-like"/>
    <property type="match status" value="1"/>
</dbReference>
<comment type="cofactor">
    <cofactor evidence="4">
        <name>Mg(2+)</name>
        <dbReference type="ChEBI" id="CHEBI:18420"/>
    </cofactor>
</comment>
<evidence type="ECO:0000256" key="5">
    <source>
        <dbReference type="SAM" id="MobiDB-lite"/>
    </source>
</evidence>
<evidence type="ECO:0000256" key="2">
    <source>
        <dbReference type="ARBA" id="ARBA00008770"/>
    </source>
</evidence>
<dbReference type="Pfam" id="PF02358">
    <property type="entry name" value="Trehalose_PPase"/>
    <property type="match status" value="1"/>
</dbReference>
<feature type="compositionally biased region" description="Polar residues" evidence="5">
    <location>
        <begin position="283"/>
        <end position="297"/>
    </location>
</feature>
<reference evidence="6 7" key="1">
    <citation type="submission" date="2019-08" db="EMBL/GenBank/DDBJ databases">
        <title>Archaea genome.</title>
        <authorList>
            <person name="Kajale S."/>
            <person name="Shouche Y."/>
            <person name="Deshpande N."/>
            <person name="Sharma A."/>
        </authorList>
    </citation>
    <scope>NUCLEOTIDE SEQUENCE [LARGE SCALE GENOMIC DNA]</scope>
    <source>
        <strain evidence="6 7">ESP3B_9</strain>
    </source>
</reference>
<keyword evidence="7" id="KW-1185">Reference proteome</keyword>
<proteinExistence type="inferred from homology"/>
<evidence type="ECO:0000313" key="7">
    <source>
        <dbReference type="Proteomes" id="UP000324104"/>
    </source>
</evidence>
<dbReference type="Proteomes" id="UP000324104">
    <property type="component" value="Unassembled WGS sequence"/>
</dbReference>
<evidence type="ECO:0000313" key="6">
    <source>
        <dbReference type="EMBL" id="TYT61348.1"/>
    </source>
</evidence>
<dbReference type="AlphaFoldDB" id="A0A5D5AHL3"/>
<dbReference type="SUPFAM" id="SSF56784">
    <property type="entry name" value="HAD-like"/>
    <property type="match status" value="1"/>
</dbReference>
<evidence type="ECO:0000256" key="1">
    <source>
        <dbReference type="ARBA" id="ARBA00005199"/>
    </source>
</evidence>
<comment type="caution">
    <text evidence="6">The sequence shown here is derived from an EMBL/GenBank/DDBJ whole genome shotgun (WGS) entry which is preliminary data.</text>
</comment>
<accession>A0A5D5AHL3</accession>
<evidence type="ECO:0000256" key="3">
    <source>
        <dbReference type="ARBA" id="ARBA00022801"/>
    </source>
</evidence>
<dbReference type="Gene3D" id="3.30.70.1020">
    <property type="entry name" value="Trehalose-6-phosphate phosphatase related protein, domain 2"/>
    <property type="match status" value="1"/>
</dbReference>
<keyword evidence="4" id="KW-0460">Magnesium</keyword>
<dbReference type="GO" id="GO:0046872">
    <property type="term" value="F:metal ion binding"/>
    <property type="evidence" value="ECO:0007669"/>
    <property type="project" value="UniProtKB-KW"/>
</dbReference>
<dbReference type="InterPro" id="IPR044651">
    <property type="entry name" value="OTSB-like"/>
</dbReference>
<dbReference type="InterPro" id="IPR023214">
    <property type="entry name" value="HAD_sf"/>
</dbReference>
<dbReference type="InterPro" id="IPR003337">
    <property type="entry name" value="Trehalose_PPase"/>
</dbReference>
<dbReference type="EC" id="3.1.3.12" evidence="4"/>
<evidence type="ECO:0000256" key="4">
    <source>
        <dbReference type="RuleBase" id="RU361117"/>
    </source>
</evidence>
<keyword evidence="3 4" id="KW-0378">Hydrolase</keyword>
<name>A0A5D5AHL3_9EURY</name>